<dbReference type="InterPro" id="IPR000719">
    <property type="entry name" value="Prot_kinase_dom"/>
</dbReference>
<dbReference type="InterPro" id="IPR011009">
    <property type="entry name" value="Kinase-like_dom_sf"/>
</dbReference>
<feature type="domain" description="Protein kinase" evidence="7">
    <location>
        <begin position="407"/>
        <end position="668"/>
    </location>
</feature>
<evidence type="ECO:0000256" key="3">
    <source>
        <dbReference type="ARBA" id="ARBA00024226"/>
    </source>
</evidence>
<organism evidence="8 9">
    <name type="scientific">Venturia inaequalis</name>
    <name type="common">Apple scab fungus</name>
    <dbReference type="NCBI Taxonomy" id="5025"/>
    <lineage>
        <taxon>Eukaryota</taxon>
        <taxon>Fungi</taxon>
        <taxon>Dikarya</taxon>
        <taxon>Ascomycota</taxon>
        <taxon>Pezizomycotina</taxon>
        <taxon>Dothideomycetes</taxon>
        <taxon>Pleosporomycetidae</taxon>
        <taxon>Venturiales</taxon>
        <taxon>Venturiaceae</taxon>
        <taxon>Venturia</taxon>
    </lineage>
</organism>
<evidence type="ECO:0000256" key="6">
    <source>
        <dbReference type="RuleBase" id="RU003345"/>
    </source>
</evidence>
<dbReference type="InterPro" id="IPR016162">
    <property type="entry name" value="Ald_DH_N"/>
</dbReference>
<comment type="caution">
    <text evidence="8">The sequence shown here is derived from an EMBL/GenBank/DDBJ whole genome shotgun (WGS) entry which is preliminary data.</text>
</comment>
<dbReference type="Gene3D" id="1.10.510.10">
    <property type="entry name" value="Transferase(Phosphotransferase) domain 1"/>
    <property type="match status" value="1"/>
</dbReference>
<dbReference type="GO" id="GO:0004029">
    <property type="term" value="F:aldehyde dehydrogenase (NAD+) activity"/>
    <property type="evidence" value="ECO:0007669"/>
    <property type="project" value="UniProtKB-EC"/>
</dbReference>
<gene>
    <name evidence="8" type="ORF">EG328_006518</name>
</gene>
<dbReference type="PROSITE" id="PS00687">
    <property type="entry name" value="ALDEHYDE_DEHYDR_GLU"/>
    <property type="match status" value="1"/>
</dbReference>
<comment type="catalytic activity">
    <reaction evidence="4">
        <text>an aldehyde + NAD(+) + H2O = a carboxylate + NADH + 2 H(+)</text>
        <dbReference type="Rhea" id="RHEA:16185"/>
        <dbReference type="ChEBI" id="CHEBI:15377"/>
        <dbReference type="ChEBI" id="CHEBI:15378"/>
        <dbReference type="ChEBI" id="CHEBI:17478"/>
        <dbReference type="ChEBI" id="CHEBI:29067"/>
        <dbReference type="ChEBI" id="CHEBI:57540"/>
        <dbReference type="ChEBI" id="CHEBI:57945"/>
        <dbReference type="EC" id="1.2.1.3"/>
    </reaction>
</comment>
<dbReference type="EMBL" id="WNWS01000347">
    <property type="protein sequence ID" value="KAE9970011.1"/>
    <property type="molecule type" value="Genomic_DNA"/>
</dbReference>
<dbReference type="InterPro" id="IPR015590">
    <property type="entry name" value="Aldehyde_DH_dom"/>
</dbReference>
<sequence>MGIQSLPTEIEGRLFINGEFVNSSDGKTFDVFSPYDRKKVATVHEATEEDTNKAVAAAKAAFPAWAALSPPQRGAYLKKLSALTLAASSDLAALDCSVMGRPISTYGDAAYAAAEFAHYAEAAWPKGETSLNTPGFINMTFRQPIGVVGAIIPWNVPIILLSTKLGPALAAGCTVVLKSSEKAPLSSIKIAQLIKEAGFPPGVVNIISGFGQPSGSTLSAHMDVRLINFTGSGPTGKIVSVAGAKSNLKKVILELGGKSPTIIFDDADLEKAAVETAFSIKFVSGQACVANSRIYVQDTCADRFKQLFTKAFIVIQPGNPMDPTTTHGPQADEIQFNRVQEYLKLVKEEGTGKIETGGGALQVEGGNGFFIEPTIITGQAEDARPMKEEIFGPVVNINVFCTESEAIAKAVDSEYGLYSAVYSRNIHRAMRVAKAMEAGTVGVNLVKLPHDEESDEAIRREILIYQRFEESGGHPGLLRYLGPCGSGLRLEFAGNYGLGKCIQELGDNAALERRLRWCQQITDTIAFVHDKGVIHGDLQLGNIFLDEDLNAKVGDFAGSSLDGLPLLVQVTASHRYPGSLLLEQADIFALGSTLFEVMCGQSPYKGRKDIEIKGLFEKSLFPETKHLGPIGKVIAGCWRGEYGSAFVFAFFLPFDDAWRDIADREFQL</sequence>
<dbReference type="InterPro" id="IPR029510">
    <property type="entry name" value="Ald_DH_CS_GLU"/>
</dbReference>
<comment type="similarity">
    <text evidence="1 6">Belongs to the aldehyde dehydrogenase family.</text>
</comment>
<evidence type="ECO:0000256" key="4">
    <source>
        <dbReference type="ARBA" id="ARBA00049194"/>
    </source>
</evidence>
<dbReference type="GO" id="GO:0004672">
    <property type="term" value="F:protein kinase activity"/>
    <property type="evidence" value="ECO:0007669"/>
    <property type="project" value="InterPro"/>
</dbReference>
<evidence type="ECO:0000313" key="8">
    <source>
        <dbReference type="EMBL" id="KAE9970011.1"/>
    </source>
</evidence>
<dbReference type="SUPFAM" id="SSF56112">
    <property type="entry name" value="Protein kinase-like (PK-like)"/>
    <property type="match status" value="1"/>
</dbReference>
<evidence type="ECO:0000256" key="1">
    <source>
        <dbReference type="ARBA" id="ARBA00009986"/>
    </source>
</evidence>
<dbReference type="Gene3D" id="3.40.605.10">
    <property type="entry name" value="Aldehyde Dehydrogenase, Chain A, domain 1"/>
    <property type="match status" value="1"/>
</dbReference>
<evidence type="ECO:0000256" key="2">
    <source>
        <dbReference type="ARBA" id="ARBA00023002"/>
    </source>
</evidence>
<reference evidence="8 9" key="1">
    <citation type="submission" date="2018-12" db="EMBL/GenBank/DDBJ databases">
        <title>Venturia inaequalis Genome Resource.</title>
        <authorList>
            <person name="Lichtner F.J."/>
        </authorList>
    </citation>
    <scope>NUCLEOTIDE SEQUENCE [LARGE SCALE GENOMIC DNA]</scope>
    <source>
        <strain evidence="8 9">120213</strain>
    </source>
</reference>
<dbReference type="Gene3D" id="3.40.309.10">
    <property type="entry name" value="Aldehyde Dehydrogenase, Chain A, domain 2"/>
    <property type="match status" value="1"/>
</dbReference>
<dbReference type="Proteomes" id="UP000447873">
    <property type="component" value="Unassembled WGS sequence"/>
</dbReference>
<evidence type="ECO:0000256" key="5">
    <source>
        <dbReference type="PROSITE-ProRule" id="PRU10007"/>
    </source>
</evidence>
<name>A0A8H3UII8_VENIN</name>
<evidence type="ECO:0000313" key="9">
    <source>
        <dbReference type="Proteomes" id="UP000447873"/>
    </source>
</evidence>
<dbReference type="InterPro" id="IPR016163">
    <property type="entry name" value="Ald_DH_C"/>
</dbReference>
<dbReference type="PROSITE" id="PS50011">
    <property type="entry name" value="PROTEIN_KINASE_DOM"/>
    <property type="match status" value="1"/>
</dbReference>
<protein>
    <recommendedName>
        <fullName evidence="3">aldehyde dehydrogenase (NAD(+))</fullName>
        <ecNumber evidence="3">1.2.1.3</ecNumber>
    </recommendedName>
</protein>
<dbReference type="AlphaFoldDB" id="A0A8H3UII8"/>
<dbReference type="InterPro" id="IPR016161">
    <property type="entry name" value="Ald_DH/histidinol_DH"/>
</dbReference>
<keyword evidence="2 6" id="KW-0560">Oxidoreductase</keyword>
<accession>A0A8H3UII8</accession>
<dbReference type="FunFam" id="3.40.605.10:FF:000001">
    <property type="entry name" value="Aldehyde dehydrogenase 1"/>
    <property type="match status" value="1"/>
</dbReference>
<dbReference type="FunFam" id="3.40.309.10:FF:000012">
    <property type="entry name" value="Betaine aldehyde dehydrogenase"/>
    <property type="match status" value="1"/>
</dbReference>
<dbReference type="Pfam" id="PF00171">
    <property type="entry name" value="Aldedh"/>
    <property type="match status" value="1"/>
</dbReference>
<dbReference type="SUPFAM" id="SSF53720">
    <property type="entry name" value="ALDH-like"/>
    <property type="match status" value="1"/>
</dbReference>
<dbReference type="PANTHER" id="PTHR11699">
    <property type="entry name" value="ALDEHYDE DEHYDROGENASE-RELATED"/>
    <property type="match status" value="1"/>
</dbReference>
<proteinExistence type="inferred from homology"/>
<dbReference type="GO" id="GO:0005524">
    <property type="term" value="F:ATP binding"/>
    <property type="evidence" value="ECO:0007669"/>
    <property type="project" value="InterPro"/>
</dbReference>
<feature type="active site" evidence="5">
    <location>
        <position position="254"/>
    </location>
</feature>
<evidence type="ECO:0000259" key="7">
    <source>
        <dbReference type="PROSITE" id="PS50011"/>
    </source>
</evidence>
<dbReference type="EC" id="1.2.1.3" evidence="3"/>